<evidence type="ECO:0000259" key="12">
    <source>
        <dbReference type="PROSITE" id="PS50287"/>
    </source>
</evidence>
<dbReference type="InterPro" id="IPR001190">
    <property type="entry name" value="SRCR"/>
</dbReference>
<keyword evidence="3 11" id="KW-0732">Signal</keyword>
<dbReference type="PANTHER" id="PTHR48071">
    <property type="entry name" value="SRCR DOMAIN-CONTAINING PROTEIN"/>
    <property type="match status" value="1"/>
</dbReference>
<protein>
    <submittedName>
        <fullName evidence="14">Uncharacterized protein</fullName>
    </submittedName>
</protein>
<evidence type="ECO:0000256" key="5">
    <source>
        <dbReference type="ARBA" id="ARBA00022989"/>
    </source>
</evidence>
<feature type="compositionally biased region" description="Polar residues" evidence="10">
    <location>
        <begin position="639"/>
        <end position="657"/>
    </location>
</feature>
<dbReference type="GO" id="GO:0016020">
    <property type="term" value="C:membrane"/>
    <property type="evidence" value="ECO:0007669"/>
    <property type="project" value="UniProtKB-SubCell"/>
</dbReference>
<feature type="disulfide bond" evidence="9">
    <location>
        <begin position="98"/>
        <end position="108"/>
    </location>
</feature>
<evidence type="ECO:0000256" key="1">
    <source>
        <dbReference type="ARBA" id="ARBA00004167"/>
    </source>
</evidence>
<evidence type="ECO:0000313" key="14">
    <source>
        <dbReference type="EMBL" id="KAK6195640.1"/>
    </source>
</evidence>
<keyword evidence="6" id="KW-0472">Membrane</keyword>
<comment type="caution">
    <text evidence="9">Lacks conserved residue(s) required for the propagation of feature annotation.</text>
</comment>
<dbReference type="Pfam" id="PF00530">
    <property type="entry name" value="SRCR"/>
    <property type="match status" value="2"/>
</dbReference>
<feature type="chain" id="PRO_5042919495" evidence="11">
    <location>
        <begin position="24"/>
        <end position="738"/>
    </location>
</feature>
<dbReference type="InterPro" id="IPR055355">
    <property type="entry name" value="ZP-C"/>
</dbReference>
<evidence type="ECO:0000256" key="7">
    <source>
        <dbReference type="ARBA" id="ARBA00023157"/>
    </source>
</evidence>
<evidence type="ECO:0000256" key="3">
    <source>
        <dbReference type="ARBA" id="ARBA00022729"/>
    </source>
</evidence>
<evidence type="ECO:0000313" key="15">
    <source>
        <dbReference type="Proteomes" id="UP001347796"/>
    </source>
</evidence>
<feature type="disulfide bond" evidence="9">
    <location>
        <begin position="235"/>
        <end position="245"/>
    </location>
</feature>
<evidence type="ECO:0000256" key="9">
    <source>
        <dbReference type="PROSITE-ProRule" id="PRU00196"/>
    </source>
</evidence>
<dbReference type="PRINTS" id="PR00258">
    <property type="entry name" value="SPERACTRCPTR"/>
</dbReference>
<feature type="signal peptide" evidence="11">
    <location>
        <begin position="1"/>
        <end position="23"/>
    </location>
</feature>
<dbReference type="InterPro" id="IPR036772">
    <property type="entry name" value="SRCR-like_dom_sf"/>
</dbReference>
<accession>A0AAN8QAQ5</accession>
<dbReference type="InterPro" id="IPR048290">
    <property type="entry name" value="ZP_chr"/>
</dbReference>
<evidence type="ECO:0000256" key="11">
    <source>
        <dbReference type="SAM" id="SignalP"/>
    </source>
</evidence>
<dbReference type="InterPro" id="IPR001507">
    <property type="entry name" value="ZP_dom"/>
</dbReference>
<dbReference type="SMART" id="SM00202">
    <property type="entry name" value="SR"/>
    <property type="match status" value="2"/>
</dbReference>
<keyword evidence="4" id="KW-0677">Repeat</keyword>
<feature type="region of interest" description="Disordered" evidence="10">
    <location>
        <begin position="632"/>
        <end position="657"/>
    </location>
</feature>
<dbReference type="FunFam" id="3.10.250.10:FF:000006">
    <property type="entry name" value="neurotrypsin isoform X2"/>
    <property type="match status" value="1"/>
</dbReference>
<feature type="domain" description="SRCR" evidence="12">
    <location>
        <begin position="161"/>
        <end position="266"/>
    </location>
</feature>
<dbReference type="PROSITE" id="PS51034">
    <property type="entry name" value="ZP_2"/>
    <property type="match status" value="1"/>
</dbReference>
<reference evidence="14 15" key="1">
    <citation type="submission" date="2024-01" db="EMBL/GenBank/DDBJ databases">
        <title>The genome of the rayed Mediterranean limpet Patella caerulea (Linnaeus, 1758).</title>
        <authorList>
            <person name="Anh-Thu Weber A."/>
            <person name="Halstead-Nussloch G."/>
        </authorList>
    </citation>
    <scope>NUCLEOTIDE SEQUENCE [LARGE SCALE GENOMIC DNA]</scope>
    <source>
        <strain evidence="14">AATW-2023a</strain>
        <tissue evidence="14">Whole specimen</tissue>
    </source>
</reference>
<keyword evidence="8" id="KW-0325">Glycoprotein</keyword>
<evidence type="ECO:0000256" key="4">
    <source>
        <dbReference type="ARBA" id="ARBA00022737"/>
    </source>
</evidence>
<name>A0AAN8QAQ5_PATCE</name>
<evidence type="ECO:0000256" key="2">
    <source>
        <dbReference type="ARBA" id="ARBA00022692"/>
    </source>
</evidence>
<keyword evidence="7 9" id="KW-1015">Disulfide bond</keyword>
<feature type="domain" description="ZP" evidence="13">
    <location>
        <begin position="281"/>
        <end position="526"/>
    </location>
</feature>
<dbReference type="FunFam" id="3.10.250.10:FF:000016">
    <property type="entry name" value="Scavenger receptor cysteine-rich protein type 12"/>
    <property type="match status" value="1"/>
</dbReference>
<proteinExistence type="predicted"/>
<dbReference type="InterPro" id="IPR042235">
    <property type="entry name" value="ZP-C_dom"/>
</dbReference>
<dbReference type="AlphaFoldDB" id="A0AAN8QAQ5"/>
<sequence length="738" mass="81505">MELVYRCCVLLFIFVTCIDMVNGQITIQNIRLANGNDSYGRVEVQIGGAYGTVCDDQWDDLDASVICRSLGFPDGGSGVQKARFGQGTGTIFLDDVACEGDEVKLEDCKMNPQIGGHDCDHGEDAGVICNANTGVVPAPSTTTRRPVGPQPDNCASQNGQVRLIAPNGTVGIGLVEIFYNNSWGSICDDRWDQLDARVVCAMLCYDTTFARPGALEEILKYVQPQSGIIVDNVDCVGTEPRVQDCPHSQWYVHNCGPLELASVTCVDLDSKAPDPPVPTLQCKDGYLISLFSRSRDRNLEEKHLSVTNPTSSCNIIKSTDDNFVIVRIPFTGCGTTVTQNSTHLIYSNVIKYDYTNLDVNKVRVNTFLVSVFCEMPRNVEADRNLEPLTQAVSKKAEGRFVINMTFYQNNSFTNPVSQYPVRMPLGEWLNVALQLESIDERLKLIVPDCVATPSINRSDPINYPLFEKNCPNEPTLGFFPLSQIKFGYRYQPFMFVNNPLVFLHCGAFVCLVEEETAECDRSCNTTKPDATARRKRDVTATTRTKYYIDSGPMMVYKAPGVPTAIERIDTPTSYATTITVPLSTEIQQKLAQRSTTPKPTPQPTTYGATVKVRSTQDNGKPEIVATTHEIKEAEKSTEKISTTQASRPDSVSEMPTTPYSKIENEAVTLKPTEKPLEGIWIEFPKRPAAHEGNTNNQQEQSAGVDRNILIGGVNGASSVNLKSSLVTLVLFFLFFYHL</sequence>
<evidence type="ECO:0000256" key="8">
    <source>
        <dbReference type="ARBA" id="ARBA00023180"/>
    </source>
</evidence>
<dbReference type="Gene3D" id="2.60.40.3210">
    <property type="entry name" value="Zona pellucida, ZP-N domain"/>
    <property type="match status" value="1"/>
</dbReference>
<evidence type="ECO:0000259" key="13">
    <source>
        <dbReference type="PROSITE" id="PS51034"/>
    </source>
</evidence>
<feature type="domain" description="SRCR" evidence="12">
    <location>
        <begin position="30"/>
        <end position="130"/>
    </location>
</feature>
<dbReference type="EMBL" id="JAZGQO010000001">
    <property type="protein sequence ID" value="KAK6195640.1"/>
    <property type="molecule type" value="Genomic_DNA"/>
</dbReference>
<dbReference type="Proteomes" id="UP001347796">
    <property type="component" value="Unassembled WGS sequence"/>
</dbReference>
<dbReference type="Pfam" id="PF23344">
    <property type="entry name" value="ZP-N"/>
    <property type="match status" value="1"/>
</dbReference>
<dbReference type="InterPro" id="IPR055356">
    <property type="entry name" value="ZP-N"/>
</dbReference>
<dbReference type="Gene3D" id="2.60.40.4100">
    <property type="entry name" value="Zona pellucida, ZP-C domain"/>
    <property type="match status" value="1"/>
</dbReference>
<dbReference type="SMART" id="SM00241">
    <property type="entry name" value="ZP"/>
    <property type="match status" value="1"/>
</dbReference>
<organism evidence="14 15">
    <name type="scientific">Patella caerulea</name>
    <name type="common">Rayed Mediterranean limpet</name>
    <dbReference type="NCBI Taxonomy" id="87958"/>
    <lineage>
        <taxon>Eukaryota</taxon>
        <taxon>Metazoa</taxon>
        <taxon>Spiralia</taxon>
        <taxon>Lophotrochozoa</taxon>
        <taxon>Mollusca</taxon>
        <taxon>Gastropoda</taxon>
        <taxon>Patellogastropoda</taxon>
        <taxon>Patelloidea</taxon>
        <taxon>Patellidae</taxon>
        <taxon>Patella</taxon>
    </lineage>
</organism>
<keyword evidence="5" id="KW-1133">Transmembrane helix</keyword>
<comment type="caution">
    <text evidence="14">The sequence shown here is derived from an EMBL/GenBank/DDBJ whole genome shotgun (WGS) entry which is preliminary data.</text>
</comment>
<gene>
    <name evidence="14" type="ORF">SNE40_001026</name>
</gene>
<keyword evidence="15" id="KW-1185">Reference proteome</keyword>
<dbReference type="Pfam" id="PF00100">
    <property type="entry name" value="Zona_pellucida"/>
    <property type="match status" value="1"/>
</dbReference>
<dbReference type="PROSITE" id="PS50287">
    <property type="entry name" value="SRCR_2"/>
    <property type="match status" value="2"/>
</dbReference>
<evidence type="ECO:0000256" key="10">
    <source>
        <dbReference type="SAM" id="MobiDB-lite"/>
    </source>
</evidence>
<dbReference type="SUPFAM" id="SSF56487">
    <property type="entry name" value="SRCR-like"/>
    <property type="match status" value="2"/>
</dbReference>
<evidence type="ECO:0000256" key="6">
    <source>
        <dbReference type="ARBA" id="ARBA00023136"/>
    </source>
</evidence>
<keyword evidence="2" id="KW-0812">Transmembrane</keyword>
<comment type="subcellular location">
    <subcellularLocation>
        <location evidence="1">Membrane</location>
        <topology evidence="1">Single-pass membrane protein</topology>
    </subcellularLocation>
</comment>
<dbReference type="PANTHER" id="PTHR48071:SF18">
    <property type="entry name" value="DELETED IN MALIGNANT BRAIN TUMORS 1 PROTEIN-RELATED"/>
    <property type="match status" value="1"/>
</dbReference>
<dbReference type="Gene3D" id="3.10.250.10">
    <property type="entry name" value="SRCR-like domain"/>
    <property type="match status" value="2"/>
</dbReference>
<dbReference type="PRINTS" id="PR00023">
    <property type="entry name" value="ZPELLUCIDA"/>
</dbReference>